<reference evidence="6 7" key="1">
    <citation type="submission" date="2020-10" db="EMBL/GenBank/DDBJ databases">
        <title>Haloactinobacterium sp. RN3S43, a bacterium isolated from saline soil.</title>
        <authorList>
            <person name="Sun J.-Q."/>
        </authorList>
    </citation>
    <scope>NUCLEOTIDE SEQUENCE [LARGE SCALE GENOMIC DNA]</scope>
    <source>
        <strain evidence="6 7">RN3S43</strain>
    </source>
</reference>
<dbReference type="Proteomes" id="UP000593758">
    <property type="component" value="Chromosome"/>
</dbReference>
<keyword evidence="7" id="KW-1185">Reference proteome</keyword>
<gene>
    <name evidence="6" type="ORF">IM660_08400</name>
</gene>
<dbReference type="CDD" id="cd03528">
    <property type="entry name" value="Rieske_RO_ferredoxin"/>
    <property type="match status" value="1"/>
</dbReference>
<dbReference type="InterPro" id="IPR017941">
    <property type="entry name" value="Rieske_2Fe-2S"/>
</dbReference>
<dbReference type="PANTHER" id="PTHR21496">
    <property type="entry name" value="FERREDOXIN-RELATED"/>
    <property type="match status" value="1"/>
</dbReference>
<dbReference type="PANTHER" id="PTHR21496:SF23">
    <property type="entry name" value="3-PHENYLPROPIONATE_CINNAMIC ACID DIOXYGENASE FERREDOXIN SUBUNIT"/>
    <property type="match status" value="1"/>
</dbReference>
<dbReference type="Gene3D" id="2.102.10.10">
    <property type="entry name" value="Rieske [2Fe-2S] iron-sulphur domain"/>
    <property type="match status" value="1"/>
</dbReference>
<dbReference type="AlphaFoldDB" id="A0A7M1T024"/>
<dbReference type="GO" id="GO:0004497">
    <property type="term" value="F:monooxygenase activity"/>
    <property type="evidence" value="ECO:0007669"/>
    <property type="project" value="UniProtKB-ARBA"/>
</dbReference>
<dbReference type="GO" id="GO:0046872">
    <property type="term" value="F:metal ion binding"/>
    <property type="evidence" value="ECO:0007669"/>
    <property type="project" value="UniProtKB-KW"/>
</dbReference>
<evidence type="ECO:0000256" key="1">
    <source>
        <dbReference type="ARBA" id="ARBA00022714"/>
    </source>
</evidence>
<keyword evidence="2" id="KW-0479">Metal-binding</keyword>
<name>A0A7M1T024_9MICO</name>
<keyword evidence="4" id="KW-0411">Iron-sulfur</keyword>
<organism evidence="6 7">
    <name type="scientific">Ruania alkalisoli</name>
    <dbReference type="NCBI Taxonomy" id="2779775"/>
    <lineage>
        <taxon>Bacteria</taxon>
        <taxon>Bacillati</taxon>
        <taxon>Actinomycetota</taxon>
        <taxon>Actinomycetes</taxon>
        <taxon>Micrococcales</taxon>
        <taxon>Ruaniaceae</taxon>
        <taxon>Ruania</taxon>
    </lineage>
</organism>
<keyword evidence="1" id="KW-0001">2Fe-2S</keyword>
<dbReference type="GO" id="GO:0051537">
    <property type="term" value="F:2 iron, 2 sulfur cluster binding"/>
    <property type="evidence" value="ECO:0007669"/>
    <property type="project" value="UniProtKB-KW"/>
</dbReference>
<dbReference type="KEGG" id="halt:IM660_08400"/>
<dbReference type="SUPFAM" id="SSF50022">
    <property type="entry name" value="ISP domain"/>
    <property type="match status" value="1"/>
</dbReference>
<sequence>MTAQVVASKEDLEPGEAMRLELDGVDGSPVEIALARSEDGDYYALSDICSHGQVSLSEGEVEGATIECWLHGSTFDLSTGRPLSLPATRPVPTYPVSYDGDRVLVDIDVAATTESTT</sequence>
<dbReference type="GO" id="GO:0016705">
    <property type="term" value="F:oxidoreductase activity, acting on paired donors, with incorporation or reduction of molecular oxygen"/>
    <property type="evidence" value="ECO:0007669"/>
    <property type="project" value="UniProtKB-ARBA"/>
</dbReference>
<dbReference type="InterPro" id="IPR036922">
    <property type="entry name" value="Rieske_2Fe-2S_sf"/>
</dbReference>
<evidence type="ECO:0000259" key="5">
    <source>
        <dbReference type="PROSITE" id="PS51296"/>
    </source>
</evidence>
<evidence type="ECO:0000256" key="3">
    <source>
        <dbReference type="ARBA" id="ARBA00023004"/>
    </source>
</evidence>
<keyword evidence="3" id="KW-0408">Iron</keyword>
<accession>A0A7M1T024</accession>
<dbReference type="EMBL" id="CP063169">
    <property type="protein sequence ID" value="QOR72233.1"/>
    <property type="molecule type" value="Genomic_DNA"/>
</dbReference>
<dbReference type="PROSITE" id="PS51296">
    <property type="entry name" value="RIESKE"/>
    <property type="match status" value="1"/>
</dbReference>
<evidence type="ECO:0000256" key="2">
    <source>
        <dbReference type="ARBA" id="ARBA00022723"/>
    </source>
</evidence>
<dbReference type="Pfam" id="PF00355">
    <property type="entry name" value="Rieske"/>
    <property type="match status" value="1"/>
</dbReference>
<evidence type="ECO:0000256" key="4">
    <source>
        <dbReference type="ARBA" id="ARBA00023014"/>
    </source>
</evidence>
<feature type="domain" description="Rieske" evidence="5">
    <location>
        <begin position="4"/>
        <end position="105"/>
    </location>
</feature>
<dbReference type="RefSeq" id="WP_159622407.1">
    <property type="nucleotide sequence ID" value="NZ_CP063169.1"/>
</dbReference>
<protein>
    <submittedName>
        <fullName evidence="6">Non-heme iron oxygenase ferredoxin subunit</fullName>
    </submittedName>
</protein>
<evidence type="ECO:0000313" key="6">
    <source>
        <dbReference type="EMBL" id="QOR72233.1"/>
    </source>
</evidence>
<evidence type="ECO:0000313" key="7">
    <source>
        <dbReference type="Proteomes" id="UP000593758"/>
    </source>
</evidence>
<proteinExistence type="predicted"/>